<feature type="compositionally biased region" description="Polar residues" evidence="1">
    <location>
        <begin position="200"/>
        <end position="209"/>
    </location>
</feature>
<protein>
    <submittedName>
        <fullName evidence="2 3">Uncharacterized protein</fullName>
    </submittedName>
</protein>
<accession>A0A180GNR6</accession>
<reference evidence="2" key="1">
    <citation type="submission" date="2009-11" db="EMBL/GenBank/DDBJ databases">
        <authorList>
            <consortium name="The Broad Institute Genome Sequencing Platform"/>
            <person name="Ward D."/>
            <person name="Feldgarden M."/>
            <person name="Earl A."/>
            <person name="Young S.K."/>
            <person name="Zeng Q."/>
            <person name="Koehrsen M."/>
            <person name="Alvarado L."/>
            <person name="Berlin A."/>
            <person name="Bochicchio J."/>
            <person name="Borenstein D."/>
            <person name="Chapman S.B."/>
            <person name="Chen Z."/>
            <person name="Engels R."/>
            <person name="Freedman E."/>
            <person name="Gellesch M."/>
            <person name="Goldberg J."/>
            <person name="Griggs A."/>
            <person name="Gujja S."/>
            <person name="Heilman E."/>
            <person name="Heiman D."/>
            <person name="Hepburn T."/>
            <person name="Howarth C."/>
            <person name="Jen D."/>
            <person name="Larson L."/>
            <person name="Lewis B."/>
            <person name="Mehta T."/>
            <person name="Park D."/>
            <person name="Pearson M."/>
            <person name="Roberts A."/>
            <person name="Saif S."/>
            <person name="Shea T."/>
            <person name="Shenoy N."/>
            <person name="Sisk P."/>
            <person name="Stolte C."/>
            <person name="Sykes S."/>
            <person name="Thomson T."/>
            <person name="Walk T."/>
            <person name="White J."/>
            <person name="Yandava C."/>
            <person name="Izard J."/>
            <person name="Baranova O.V."/>
            <person name="Blanton J.M."/>
            <person name="Tanner A.C."/>
            <person name="Dewhirst F.E."/>
            <person name="Haas B."/>
            <person name="Nusbaum C."/>
            <person name="Birren B."/>
        </authorList>
    </citation>
    <scope>NUCLEOTIDE SEQUENCE [LARGE SCALE GENOMIC DNA]</scope>
    <source>
        <strain evidence="2">1-1 BBBD Race 1</strain>
    </source>
</reference>
<reference evidence="3" key="4">
    <citation type="submission" date="2025-05" db="UniProtKB">
        <authorList>
            <consortium name="EnsemblFungi"/>
        </authorList>
    </citation>
    <scope>IDENTIFICATION</scope>
    <source>
        <strain evidence="3">isolate 1-1 / race 1 (BBBD)</strain>
    </source>
</reference>
<dbReference type="AlphaFoldDB" id="A0A180GNR6"/>
<evidence type="ECO:0000313" key="3">
    <source>
        <dbReference type="EnsemblFungi" id="PTTG_27045-t43_1-p1"/>
    </source>
</evidence>
<dbReference type="EnsemblFungi" id="PTTG_27045-t43_1">
    <property type="protein sequence ID" value="PTTG_27045-t43_1-p1"/>
    <property type="gene ID" value="PTTG_27045"/>
</dbReference>
<sequence length="240" mass="25928">MSASHRQYLDELVRRIYRSPPIAAAAPPPAAVSAASARSLLRPVPGHKDLAMLLARHGSFDVTIEFVRVAAVQLDALIESLSQEDAVHAPIDRLCLAEPACKTVTEWLSQVNPVELVLTFIISAIIKLTLHGWQRAFFPNQRRVRGPAERGRKLIPKDAVLLHPSATCQISSSGPPGPVKGSSQPSSGETILSLIDPADTPNNVPTQATNDHERMIASPVQTGREQTTVTTSLFTWAGLM</sequence>
<dbReference type="VEuPathDB" id="FungiDB:PTTG_27045"/>
<dbReference type="EMBL" id="ADAS02000042">
    <property type="protein sequence ID" value="OAV94174.1"/>
    <property type="molecule type" value="Genomic_DNA"/>
</dbReference>
<name>A0A180GNR6_PUCT1</name>
<keyword evidence="4" id="KW-1185">Reference proteome</keyword>
<evidence type="ECO:0000256" key="1">
    <source>
        <dbReference type="SAM" id="MobiDB-lite"/>
    </source>
</evidence>
<proteinExistence type="predicted"/>
<gene>
    <name evidence="2" type="ORF">PTTG_27045</name>
</gene>
<feature type="region of interest" description="Disordered" evidence="1">
    <location>
        <begin position="168"/>
        <end position="209"/>
    </location>
</feature>
<evidence type="ECO:0000313" key="4">
    <source>
        <dbReference type="Proteomes" id="UP000005240"/>
    </source>
</evidence>
<reference evidence="2" key="2">
    <citation type="submission" date="2016-05" db="EMBL/GenBank/DDBJ databases">
        <title>Comparative analysis highlights variable genome content of wheat rusts and divergence of the mating loci.</title>
        <authorList>
            <person name="Cuomo C.A."/>
            <person name="Bakkeren G."/>
            <person name="Szabo L."/>
            <person name="Khalil H."/>
            <person name="Joly D."/>
            <person name="Goldberg J."/>
            <person name="Young S."/>
            <person name="Zeng Q."/>
            <person name="Fellers J."/>
        </authorList>
    </citation>
    <scope>NUCLEOTIDE SEQUENCE [LARGE SCALE GENOMIC DNA]</scope>
    <source>
        <strain evidence="2">1-1 BBBD Race 1</strain>
    </source>
</reference>
<feature type="compositionally biased region" description="Low complexity" evidence="1">
    <location>
        <begin position="171"/>
        <end position="188"/>
    </location>
</feature>
<dbReference type="Proteomes" id="UP000005240">
    <property type="component" value="Unassembled WGS sequence"/>
</dbReference>
<organism evidence="2">
    <name type="scientific">Puccinia triticina (isolate 1-1 / race 1 (BBBD))</name>
    <name type="common">Brown leaf rust fungus</name>
    <dbReference type="NCBI Taxonomy" id="630390"/>
    <lineage>
        <taxon>Eukaryota</taxon>
        <taxon>Fungi</taxon>
        <taxon>Dikarya</taxon>
        <taxon>Basidiomycota</taxon>
        <taxon>Pucciniomycotina</taxon>
        <taxon>Pucciniomycetes</taxon>
        <taxon>Pucciniales</taxon>
        <taxon>Pucciniaceae</taxon>
        <taxon>Puccinia</taxon>
    </lineage>
</organism>
<reference evidence="3 4" key="3">
    <citation type="journal article" date="2017" name="G3 (Bethesda)">
        <title>Comparative analysis highlights variable genome content of wheat rusts and divergence of the mating loci.</title>
        <authorList>
            <person name="Cuomo C.A."/>
            <person name="Bakkeren G."/>
            <person name="Khalil H.B."/>
            <person name="Panwar V."/>
            <person name="Joly D."/>
            <person name="Linning R."/>
            <person name="Sakthikumar S."/>
            <person name="Song X."/>
            <person name="Adiconis X."/>
            <person name="Fan L."/>
            <person name="Goldberg J.M."/>
            <person name="Levin J.Z."/>
            <person name="Young S."/>
            <person name="Zeng Q."/>
            <person name="Anikster Y."/>
            <person name="Bruce M."/>
            <person name="Wang M."/>
            <person name="Yin C."/>
            <person name="McCallum B."/>
            <person name="Szabo L.J."/>
            <person name="Hulbert S."/>
            <person name="Chen X."/>
            <person name="Fellers J.P."/>
        </authorList>
    </citation>
    <scope>NUCLEOTIDE SEQUENCE</scope>
    <source>
        <strain evidence="3">isolate 1-1 / race 1 (BBBD)</strain>
        <strain evidence="4">Isolate 1-1 / race 1 (BBBD)</strain>
    </source>
</reference>
<evidence type="ECO:0000313" key="2">
    <source>
        <dbReference type="EMBL" id="OAV94174.1"/>
    </source>
</evidence>